<dbReference type="PANTHER" id="PTHR43615:SF1">
    <property type="entry name" value="PPDK_N DOMAIN-CONTAINING PROTEIN"/>
    <property type="match status" value="1"/>
</dbReference>
<protein>
    <recommendedName>
        <fullName evidence="2">PEP-utilising enzyme mobile domain-containing protein</fullName>
    </recommendedName>
</protein>
<feature type="domain" description="PEP-utilising enzyme mobile" evidence="2">
    <location>
        <begin position="374"/>
        <end position="443"/>
    </location>
</feature>
<dbReference type="Pfam" id="PF00391">
    <property type="entry name" value="PEP-utilizers"/>
    <property type="match status" value="1"/>
</dbReference>
<evidence type="ECO:0000256" key="1">
    <source>
        <dbReference type="SAM" id="MobiDB-lite"/>
    </source>
</evidence>
<keyword evidence="4" id="KW-1185">Reference proteome</keyword>
<comment type="caution">
    <text evidence="3">The sequence shown here is derived from an EMBL/GenBank/DDBJ whole genome shotgun (WGS) entry which is preliminary data.</text>
</comment>
<dbReference type="Proteomes" id="UP000472335">
    <property type="component" value="Unassembled WGS sequence"/>
</dbReference>
<organism evidence="3 4">
    <name type="scientific">Streptomyces scabichelini</name>
    <dbReference type="NCBI Taxonomy" id="2711217"/>
    <lineage>
        <taxon>Bacteria</taxon>
        <taxon>Bacillati</taxon>
        <taxon>Actinomycetota</taxon>
        <taxon>Actinomycetes</taxon>
        <taxon>Kitasatosporales</taxon>
        <taxon>Streptomycetaceae</taxon>
        <taxon>Streptomyces</taxon>
    </lineage>
</organism>
<dbReference type="GO" id="GO:0016772">
    <property type="term" value="F:transferase activity, transferring phosphorus-containing groups"/>
    <property type="evidence" value="ECO:0007669"/>
    <property type="project" value="InterPro"/>
</dbReference>
<accession>A0A6G4V582</accession>
<dbReference type="PANTHER" id="PTHR43615">
    <property type="entry name" value="PHOSPHOENOLPYRUVATE SYNTHASE-RELATED"/>
    <property type="match status" value="1"/>
</dbReference>
<dbReference type="InterPro" id="IPR036637">
    <property type="entry name" value="Phosphohistidine_dom_sf"/>
</dbReference>
<reference evidence="3 4" key="1">
    <citation type="submission" date="2020-02" db="EMBL/GenBank/DDBJ databases">
        <title>Whole-genome analyses of novel actinobacteria.</title>
        <authorList>
            <person name="Sahin N."/>
            <person name="Gencbay T."/>
        </authorList>
    </citation>
    <scope>NUCLEOTIDE SEQUENCE [LARGE SCALE GENOMIC DNA]</scope>
    <source>
        <strain evidence="3 4">HC44</strain>
    </source>
</reference>
<feature type="region of interest" description="Disordered" evidence="1">
    <location>
        <begin position="1"/>
        <end position="22"/>
    </location>
</feature>
<dbReference type="Gene3D" id="3.50.30.10">
    <property type="entry name" value="Phosphohistidine domain"/>
    <property type="match status" value="1"/>
</dbReference>
<evidence type="ECO:0000259" key="2">
    <source>
        <dbReference type="Pfam" id="PF00391"/>
    </source>
</evidence>
<gene>
    <name evidence="3" type="ORF">G5C60_16720</name>
</gene>
<dbReference type="AlphaFoldDB" id="A0A6G4V582"/>
<name>A0A6G4V582_9ACTN</name>
<dbReference type="EMBL" id="JAAKZY010000046">
    <property type="protein sequence ID" value="NGO09199.1"/>
    <property type="molecule type" value="Genomic_DNA"/>
</dbReference>
<feature type="region of interest" description="Disordered" evidence="1">
    <location>
        <begin position="183"/>
        <end position="216"/>
    </location>
</feature>
<dbReference type="InterPro" id="IPR051549">
    <property type="entry name" value="PEP_Utilizing_Enz"/>
</dbReference>
<evidence type="ECO:0000313" key="3">
    <source>
        <dbReference type="EMBL" id="NGO09199.1"/>
    </source>
</evidence>
<feature type="region of interest" description="Disordered" evidence="1">
    <location>
        <begin position="448"/>
        <end position="469"/>
    </location>
</feature>
<sequence length="469" mass="48485">MYRRSAALAPRGSGTAHRAGAEHGLVEGIVPGRVRQGAVGGSLEGLDQQGDDAAPGVGRRVASGVDDPGVGHVDQNQVRGVEVLAQPARRLGAADELDHALVRLFPAPLHSLGGRESHGQEVGEAVVGGLHRAGGLDVAYEPAPGVGVVEACGNGICEGVHPVEEDGVDQLVLAREATEHGGDAHPGLTGHGGHRGAQTVTREHRSRGSDRRRGLSDEQLIERHPVLLALLPPTLGDRPPLPQQTGWTTAPRGVGALPVREGLRLRIRWVQEMQAQMVRELAQRVDAGECGFGPSRLVLLRWDELVKAADGGGLPADLAERLPRPDTGPLPAVFRLAEGRPVAQLPPGHRALGEAQGAGGGFGTAWDGHGERPEQPVLVVRSLDPALAPLLPGLAGLVAETGSALSHLAVLAREYRVPTAVGVPKAVDRFPSGTPLTVDGGTGEVTVGDMADTSGAAPEPTSIPEESAA</sequence>
<proteinExistence type="predicted"/>
<feature type="compositionally biased region" description="Basic and acidic residues" evidence="1">
    <location>
        <begin position="201"/>
        <end position="216"/>
    </location>
</feature>
<dbReference type="SUPFAM" id="SSF52009">
    <property type="entry name" value="Phosphohistidine domain"/>
    <property type="match status" value="1"/>
</dbReference>
<evidence type="ECO:0000313" key="4">
    <source>
        <dbReference type="Proteomes" id="UP000472335"/>
    </source>
</evidence>
<dbReference type="InterPro" id="IPR008279">
    <property type="entry name" value="PEP-util_enz_mobile_dom"/>
</dbReference>